<evidence type="ECO:0000313" key="1">
    <source>
        <dbReference type="EMBL" id="CAH1444865.1"/>
    </source>
</evidence>
<dbReference type="Proteomes" id="UP001157418">
    <property type="component" value="Unassembled WGS sequence"/>
</dbReference>
<dbReference type="AlphaFoldDB" id="A0AAU9P3T0"/>
<proteinExistence type="predicted"/>
<protein>
    <submittedName>
        <fullName evidence="1">Uncharacterized protein</fullName>
    </submittedName>
</protein>
<dbReference type="EMBL" id="CAKMRJ010005523">
    <property type="protein sequence ID" value="CAH1444865.1"/>
    <property type="molecule type" value="Genomic_DNA"/>
</dbReference>
<accession>A0AAU9P3T0</accession>
<keyword evidence="2" id="KW-1185">Reference proteome</keyword>
<sequence length="122" mass="14047">MKSLLRRFLNDETKIKEVLDALSKEQVSNDITDAEYEMRVVKSNTRDQNQHLIDYMIILDRNINMKKEFLKTSAISSRITVAGRNRSSGGGGGVMDVRWWLVGDEDQGKIERGVDWGRRMTI</sequence>
<organism evidence="1 2">
    <name type="scientific">Lactuca virosa</name>
    <dbReference type="NCBI Taxonomy" id="75947"/>
    <lineage>
        <taxon>Eukaryota</taxon>
        <taxon>Viridiplantae</taxon>
        <taxon>Streptophyta</taxon>
        <taxon>Embryophyta</taxon>
        <taxon>Tracheophyta</taxon>
        <taxon>Spermatophyta</taxon>
        <taxon>Magnoliopsida</taxon>
        <taxon>eudicotyledons</taxon>
        <taxon>Gunneridae</taxon>
        <taxon>Pentapetalae</taxon>
        <taxon>asterids</taxon>
        <taxon>campanulids</taxon>
        <taxon>Asterales</taxon>
        <taxon>Asteraceae</taxon>
        <taxon>Cichorioideae</taxon>
        <taxon>Cichorieae</taxon>
        <taxon>Lactucinae</taxon>
        <taxon>Lactuca</taxon>
    </lineage>
</organism>
<evidence type="ECO:0000313" key="2">
    <source>
        <dbReference type="Proteomes" id="UP001157418"/>
    </source>
</evidence>
<gene>
    <name evidence="1" type="ORF">LVIROSA_LOCUS30666</name>
</gene>
<reference evidence="1 2" key="1">
    <citation type="submission" date="2022-01" db="EMBL/GenBank/DDBJ databases">
        <authorList>
            <person name="Xiong W."/>
            <person name="Schranz E."/>
        </authorList>
    </citation>
    <scope>NUCLEOTIDE SEQUENCE [LARGE SCALE GENOMIC DNA]</scope>
</reference>
<comment type="caution">
    <text evidence="1">The sequence shown here is derived from an EMBL/GenBank/DDBJ whole genome shotgun (WGS) entry which is preliminary data.</text>
</comment>
<name>A0AAU9P3T0_9ASTR</name>